<name>A0A9N9GV25_9GLOM</name>
<dbReference type="AlphaFoldDB" id="A0A9N9GV25"/>
<evidence type="ECO:0000313" key="2">
    <source>
        <dbReference type="EMBL" id="CAG8631832.1"/>
    </source>
</evidence>
<accession>A0A9N9GV25</accession>
<dbReference type="EMBL" id="CAJVPK010003869">
    <property type="protein sequence ID" value="CAG8631832.1"/>
    <property type="molecule type" value="Genomic_DNA"/>
</dbReference>
<proteinExistence type="predicted"/>
<protein>
    <submittedName>
        <fullName evidence="2">2171_t:CDS:1</fullName>
    </submittedName>
</protein>
<feature type="non-terminal residue" evidence="2">
    <location>
        <position position="1"/>
    </location>
</feature>
<dbReference type="InterPro" id="IPR012337">
    <property type="entry name" value="RNaseH-like_sf"/>
</dbReference>
<gene>
    <name evidence="2" type="ORF">DEBURN_LOCUS10811</name>
</gene>
<keyword evidence="1" id="KW-0732">Signal</keyword>
<organism evidence="2 3">
    <name type="scientific">Diversispora eburnea</name>
    <dbReference type="NCBI Taxonomy" id="1213867"/>
    <lineage>
        <taxon>Eukaryota</taxon>
        <taxon>Fungi</taxon>
        <taxon>Fungi incertae sedis</taxon>
        <taxon>Mucoromycota</taxon>
        <taxon>Glomeromycotina</taxon>
        <taxon>Glomeromycetes</taxon>
        <taxon>Diversisporales</taxon>
        <taxon>Diversisporaceae</taxon>
        <taxon>Diversispora</taxon>
    </lineage>
</organism>
<evidence type="ECO:0000313" key="3">
    <source>
        <dbReference type="Proteomes" id="UP000789706"/>
    </source>
</evidence>
<dbReference type="OrthoDB" id="2421461at2759"/>
<keyword evidence="3" id="KW-1185">Reference proteome</keyword>
<evidence type="ECO:0000256" key="1">
    <source>
        <dbReference type="SAM" id="SignalP"/>
    </source>
</evidence>
<sequence length="116" mass="13608">KLQLITIKILSISILSAAAECNFSTFEFIHNKIHNCLYNDYVKKLVYIYANLRIHDNKRLNKLDEINIRINNENNKSIKEEIDTDKEINKGDDNILQDFNIDLIDLIDNLNNNDDE</sequence>
<reference evidence="2" key="1">
    <citation type="submission" date="2021-06" db="EMBL/GenBank/DDBJ databases">
        <authorList>
            <person name="Kallberg Y."/>
            <person name="Tangrot J."/>
            <person name="Rosling A."/>
        </authorList>
    </citation>
    <scope>NUCLEOTIDE SEQUENCE</scope>
    <source>
        <strain evidence="2">AZ414A</strain>
    </source>
</reference>
<comment type="caution">
    <text evidence="2">The sequence shown here is derived from an EMBL/GenBank/DDBJ whole genome shotgun (WGS) entry which is preliminary data.</text>
</comment>
<feature type="chain" id="PRO_5040363318" evidence="1">
    <location>
        <begin position="20"/>
        <end position="116"/>
    </location>
</feature>
<feature type="signal peptide" evidence="1">
    <location>
        <begin position="1"/>
        <end position="19"/>
    </location>
</feature>
<dbReference type="SUPFAM" id="SSF53098">
    <property type="entry name" value="Ribonuclease H-like"/>
    <property type="match status" value="1"/>
</dbReference>
<dbReference type="Proteomes" id="UP000789706">
    <property type="component" value="Unassembled WGS sequence"/>
</dbReference>